<evidence type="ECO:0000259" key="1">
    <source>
        <dbReference type="PROSITE" id="PS51186"/>
    </source>
</evidence>
<dbReference type="GO" id="GO:0016747">
    <property type="term" value="F:acyltransferase activity, transferring groups other than amino-acyl groups"/>
    <property type="evidence" value="ECO:0007669"/>
    <property type="project" value="InterPro"/>
</dbReference>
<dbReference type="Pfam" id="PF00583">
    <property type="entry name" value="Acetyltransf_1"/>
    <property type="match status" value="1"/>
</dbReference>
<dbReference type="AlphaFoldDB" id="A0A4R1QJ94"/>
<comment type="caution">
    <text evidence="2">The sequence shown here is derived from an EMBL/GenBank/DDBJ whole genome shotgun (WGS) entry which is preliminary data.</text>
</comment>
<sequence>MEIRLAHETDIDGWMMLVEQVRDAFPGLETAEAMAEHRATVLNFIPNSSAVCAEEEGRILGALLFSKENSMLCFLAVNPACRRQHIAQKLVHFMLLRMEKGKDITVTTYREGDPNGAAARAFYKNVGFSEGRLTEEFGCPVQEFILKRPAAGQK</sequence>
<dbReference type="SUPFAM" id="SSF55729">
    <property type="entry name" value="Acyl-CoA N-acyltransferases (Nat)"/>
    <property type="match status" value="1"/>
</dbReference>
<reference evidence="2 3" key="1">
    <citation type="submission" date="2019-03" db="EMBL/GenBank/DDBJ databases">
        <title>Genomic Encyclopedia of Type Strains, Phase IV (KMG-IV): sequencing the most valuable type-strain genomes for metagenomic binning, comparative biology and taxonomic classification.</title>
        <authorList>
            <person name="Goeker M."/>
        </authorList>
    </citation>
    <scope>NUCLEOTIDE SEQUENCE [LARGE SCALE GENOMIC DNA]</scope>
    <source>
        <strain evidence="2 3">DSM 100451</strain>
    </source>
</reference>
<dbReference type="InterPro" id="IPR000182">
    <property type="entry name" value="GNAT_dom"/>
</dbReference>
<evidence type="ECO:0000313" key="3">
    <source>
        <dbReference type="Proteomes" id="UP000295184"/>
    </source>
</evidence>
<dbReference type="PROSITE" id="PS51186">
    <property type="entry name" value="GNAT"/>
    <property type="match status" value="1"/>
</dbReference>
<dbReference type="OrthoDB" id="8365150at2"/>
<accession>A0A4R1QJ94</accession>
<proteinExistence type="predicted"/>
<gene>
    <name evidence="2" type="ORF">EDD77_14114</name>
</gene>
<evidence type="ECO:0000313" key="2">
    <source>
        <dbReference type="EMBL" id="TCL52903.1"/>
    </source>
</evidence>
<keyword evidence="2" id="KW-0808">Transferase</keyword>
<dbReference type="RefSeq" id="WP_058965201.1">
    <property type="nucleotide sequence ID" value="NZ_CABKVM010000017.1"/>
</dbReference>
<dbReference type="CDD" id="cd04301">
    <property type="entry name" value="NAT_SF"/>
    <property type="match status" value="1"/>
</dbReference>
<dbReference type="EMBL" id="SLUM01000041">
    <property type="protein sequence ID" value="TCL52903.1"/>
    <property type="molecule type" value="Genomic_DNA"/>
</dbReference>
<name>A0A4R1QJ94_9FIRM</name>
<dbReference type="InterPro" id="IPR016181">
    <property type="entry name" value="Acyl_CoA_acyltransferase"/>
</dbReference>
<protein>
    <submittedName>
        <fullName evidence="2">Acetyltransferase (GNAT) family protein</fullName>
    </submittedName>
</protein>
<feature type="domain" description="N-acetyltransferase" evidence="1">
    <location>
        <begin position="1"/>
        <end position="151"/>
    </location>
</feature>
<dbReference type="STRING" id="1650663.GCA_001486665_02178"/>
<dbReference type="Proteomes" id="UP000295184">
    <property type="component" value="Unassembled WGS sequence"/>
</dbReference>
<dbReference type="Gene3D" id="3.40.630.30">
    <property type="match status" value="1"/>
</dbReference>
<organism evidence="2 3">
    <name type="scientific">Allofournierella massiliensis</name>
    <dbReference type="NCBI Taxonomy" id="1650663"/>
    <lineage>
        <taxon>Bacteria</taxon>
        <taxon>Bacillati</taxon>
        <taxon>Bacillota</taxon>
        <taxon>Clostridia</taxon>
        <taxon>Eubacteriales</taxon>
        <taxon>Oscillospiraceae</taxon>
        <taxon>Allofournierella</taxon>
    </lineage>
</organism>